<dbReference type="Pfam" id="PF03466">
    <property type="entry name" value="LysR_substrate"/>
    <property type="match status" value="1"/>
</dbReference>
<dbReference type="Gene3D" id="1.10.10.10">
    <property type="entry name" value="Winged helix-like DNA-binding domain superfamily/Winged helix DNA-binding domain"/>
    <property type="match status" value="1"/>
</dbReference>
<dbReference type="Proteomes" id="UP001172630">
    <property type="component" value="Unassembled WGS sequence"/>
</dbReference>
<evidence type="ECO:0000256" key="2">
    <source>
        <dbReference type="ARBA" id="ARBA00023015"/>
    </source>
</evidence>
<evidence type="ECO:0000259" key="6">
    <source>
        <dbReference type="PROSITE" id="PS50931"/>
    </source>
</evidence>
<evidence type="ECO:0000313" key="8">
    <source>
        <dbReference type="Proteomes" id="UP001172630"/>
    </source>
</evidence>
<comment type="similarity">
    <text evidence="1">Belongs to the LysR transcriptional regulatory family.</text>
</comment>
<dbReference type="InterPro" id="IPR058163">
    <property type="entry name" value="LysR-type_TF_proteobact-type"/>
</dbReference>
<evidence type="ECO:0000256" key="4">
    <source>
        <dbReference type="ARBA" id="ARBA00023163"/>
    </source>
</evidence>
<proteinExistence type="inferred from homology"/>
<evidence type="ECO:0000256" key="1">
    <source>
        <dbReference type="ARBA" id="ARBA00009437"/>
    </source>
</evidence>
<dbReference type="PANTHER" id="PTHR30537:SF74">
    <property type="entry name" value="HTH-TYPE TRANSCRIPTIONAL REGULATOR TRPI"/>
    <property type="match status" value="1"/>
</dbReference>
<dbReference type="InterPro" id="IPR036390">
    <property type="entry name" value="WH_DNA-bd_sf"/>
</dbReference>
<evidence type="ECO:0000256" key="3">
    <source>
        <dbReference type="ARBA" id="ARBA00023125"/>
    </source>
</evidence>
<dbReference type="PANTHER" id="PTHR30537">
    <property type="entry name" value="HTH-TYPE TRANSCRIPTIONAL REGULATOR"/>
    <property type="match status" value="1"/>
</dbReference>
<keyword evidence="4" id="KW-0804">Transcription</keyword>
<keyword evidence="8" id="KW-1185">Reference proteome</keyword>
<protein>
    <submittedName>
        <fullName evidence="7">LysR family transcriptional regulator</fullName>
    </submittedName>
</protein>
<dbReference type="Gene3D" id="3.40.190.10">
    <property type="entry name" value="Periplasmic binding protein-like II"/>
    <property type="match status" value="2"/>
</dbReference>
<comment type="caution">
    <text evidence="7">The sequence shown here is derived from an EMBL/GenBank/DDBJ whole genome shotgun (WGS) entry which is preliminary data.</text>
</comment>
<dbReference type="PRINTS" id="PR00039">
    <property type="entry name" value="HTHLYSR"/>
</dbReference>
<dbReference type="Pfam" id="PF00126">
    <property type="entry name" value="HTH_1"/>
    <property type="match status" value="1"/>
</dbReference>
<gene>
    <name evidence="7" type="ORF">PY650_23730</name>
</gene>
<dbReference type="SUPFAM" id="SSF53850">
    <property type="entry name" value="Periplasmic binding protein-like II"/>
    <property type="match status" value="1"/>
</dbReference>
<dbReference type="RefSeq" id="WP_285882043.1">
    <property type="nucleotide sequence ID" value="NZ_JARFYN010000036.1"/>
</dbReference>
<dbReference type="SUPFAM" id="SSF46785">
    <property type="entry name" value="Winged helix' DNA-binding domain"/>
    <property type="match status" value="1"/>
</dbReference>
<accession>A0ABT7KIY8</accession>
<dbReference type="PROSITE" id="PS50931">
    <property type="entry name" value="HTH_LYSR"/>
    <property type="match status" value="1"/>
</dbReference>
<sequence length="325" mass="35564">MANEELDVPLNAVRAFVTIARERSVTGAAAALGTTQSSISRHLAVLEAYLGASLFERRGRSSDLSDYGRLFAGAVTESLDTICFTARRMRRNTGAEVNRLVVRTSLSTFATHILIPHLPEFSREMGGATVDVVTSLTMPSASDRFDVLLTRDLHVIEPSDQWDIYQEQLVCVGSPMHLKGKSLASARSIPILSITSRPDILPTWLRAMDMTVNDVATGARVDHHYLALPAAMTGKCLLIAPEILVAQALRDGFLKVIPNTRAPSGMHYRAYALDRSGNPELARAFCRWLMRLCRSMPAGELPKERPTKRTAVASSALPPPTRSNV</sequence>
<name>A0ABT7KIY8_9HYPH</name>
<evidence type="ECO:0000256" key="5">
    <source>
        <dbReference type="SAM" id="MobiDB-lite"/>
    </source>
</evidence>
<dbReference type="InterPro" id="IPR005119">
    <property type="entry name" value="LysR_subst-bd"/>
</dbReference>
<keyword evidence="2" id="KW-0805">Transcription regulation</keyword>
<feature type="domain" description="HTH lysR-type" evidence="6">
    <location>
        <begin position="8"/>
        <end position="65"/>
    </location>
</feature>
<dbReference type="InterPro" id="IPR036388">
    <property type="entry name" value="WH-like_DNA-bd_sf"/>
</dbReference>
<organism evidence="7 8">
    <name type="scientific">Rhizobium calliandrae</name>
    <dbReference type="NCBI Taxonomy" id="1312182"/>
    <lineage>
        <taxon>Bacteria</taxon>
        <taxon>Pseudomonadati</taxon>
        <taxon>Pseudomonadota</taxon>
        <taxon>Alphaproteobacteria</taxon>
        <taxon>Hyphomicrobiales</taxon>
        <taxon>Rhizobiaceae</taxon>
        <taxon>Rhizobium/Agrobacterium group</taxon>
        <taxon>Rhizobium</taxon>
    </lineage>
</organism>
<keyword evidence="3" id="KW-0238">DNA-binding</keyword>
<dbReference type="InterPro" id="IPR000847">
    <property type="entry name" value="LysR_HTH_N"/>
</dbReference>
<evidence type="ECO:0000313" key="7">
    <source>
        <dbReference type="EMBL" id="MDL2408601.1"/>
    </source>
</evidence>
<feature type="region of interest" description="Disordered" evidence="5">
    <location>
        <begin position="299"/>
        <end position="325"/>
    </location>
</feature>
<dbReference type="EMBL" id="JARFYN010000036">
    <property type="protein sequence ID" value="MDL2408601.1"/>
    <property type="molecule type" value="Genomic_DNA"/>
</dbReference>
<reference evidence="7" key="1">
    <citation type="submission" date="2023-06" db="EMBL/GenBank/DDBJ databases">
        <title>Phylogenetic Diversity of Rhizobium strains.</title>
        <authorList>
            <person name="Moura F.T."/>
            <person name="Helene L.C.F."/>
            <person name="Hungria M."/>
        </authorList>
    </citation>
    <scope>NUCLEOTIDE SEQUENCE</scope>
    <source>
        <strain evidence="7">CCGE524</strain>
    </source>
</reference>